<keyword evidence="7" id="KW-0539">Nucleus</keyword>
<dbReference type="AlphaFoldDB" id="A0AB40C612"/>
<evidence type="ECO:0000256" key="4">
    <source>
        <dbReference type="ARBA" id="ARBA00022833"/>
    </source>
</evidence>
<dbReference type="InterPro" id="IPR044867">
    <property type="entry name" value="DEUBAD_dom"/>
</dbReference>
<dbReference type="GO" id="GO:0005634">
    <property type="term" value="C:nucleus"/>
    <property type="evidence" value="ECO:0007669"/>
    <property type="project" value="UniProtKB-SubCell"/>
</dbReference>
<evidence type="ECO:0000259" key="9">
    <source>
        <dbReference type="PROSITE" id="PS50114"/>
    </source>
</evidence>
<dbReference type="GeneID" id="120272448"/>
<keyword evidence="3 8" id="KW-0863">Zinc-finger</keyword>
<reference evidence="12" key="1">
    <citation type="submission" date="2025-08" db="UniProtKB">
        <authorList>
            <consortium name="RefSeq"/>
        </authorList>
    </citation>
    <scope>IDENTIFICATION</scope>
</reference>
<gene>
    <name evidence="12" type="primary">LOC120272448</name>
</gene>
<evidence type="ECO:0000256" key="1">
    <source>
        <dbReference type="ARBA" id="ARBA00004123"/>
    </source>
</evidence>
<comment type="subcellular location">
    <subcellularLocation>
        <location evidence="1">Nucleus</location>
    </subcellularLocation>
</comment>
<dbReference type="PROSITE" id="PS50114">
    <property type="entry name" value="GATA_ZN_FINGER_2"/>
    <property type="match status" value="1"/>
</dbReference>
<evidence type="ECO:0000256" key="6">
    <source>
        <dbReference type="ARBA" id="ARBA00023163"/>
    </source>
</evidence>
<proteinExistence type="predicted"/>
<keyword evidence="11" id="KW-1185">Reference proteome</keyword>
<dbReference type="Proteomes" id="UP001515500">
    <property type="component" value="Chromosome 11"/>
</dbReference>
<dbReference type="PROSITE" id="PS51916">
    <property type="entry name" value="DEUBAD"/>
    <property type="match status" value="1"/>
</dbReference>
<evidence type="ECO:0000259" key="10">
    <source>
        <dbReference type="PROSITE" id="PS51916"/>
    </source>
</evidence>
<dbReference type="InterPro" id="IPR044589">
    <property type="entry name" value="GATA26/27"/>
</dbReference>
<dbReference type="Gene3D" id="3.30.50.10">
    <property type="entry name" value="Erythroid Transcription Factor GATA-1, subunit A"/>
    <property type="match status" value="1"/>
</dbReference>
<organism evidence="11 12">
    <name type="scientific">Dioscorea cayennensis subsp. rotundata</name>
    <name type="common">White Guinea yam</name>
    <name type="synonym">Dioscorea rotundata</name>
    <dbReference type="NCBI Taxonomy" id="55577"/>
    <lineage>
        <taxon>Eukaryota</taxon>
        <taxon>Viridiplantae</taxon>
        <taxon>Streptophyta</taxon>
        <taxon>Embryophyta</taxon>
        <taxon>Tracheophyta</taxon>
        <taxon>Spermatophyta</taxon>
        <taxon>Magnoliopsida</taxon>
        <taxon>Liliopsida</taxon>
        <taxon>Dioscoreales</taxon>
        <taxon>Dioscoreaceae</taxon>
        <taxon>Dioscorea</taxon>
    </lineage>
</organism>
<dbReference type="PROSITE" id="PS00344">
    <property type="entry name" value="GATA_ZN_FINGER_1"/>
    <property type="match status" value="1"/>
</dbReference>
<dbReference type="InterPro" id="IPR013088">
    <property type="entry name" value="Znf_NHR/GATA"/>
</dbReference>
<dbReference type="InterPro" id="IPR028020">
    <property type="entry name" value="ASX_DEUBAD_dom"/>
</dbReference>
<accession>A0AB40C612</accession>
<dbReference type="InterPro" id="IPR038108">
    <property type="entry name" value="RPN13_DEUBAD_sf"/>
</dbReference>
<dbReference type="PANTHER" id="PTHR46855">
    <property type="entry name" value="OSJNBB0038F03.10 PROTEIN"/>
    <property type="match status" value="1"/>
</dbReference>
<sequence length="384" mass="43458">MGKQGPCHHCGATSTPLWRNGPPEKPVLCNACGSRWRTKGTLTNYFPFQAREHKNLEGTKVPEAPKLKIFSSKIKEQRIHRRMQENVTEEIEHETPYCGQNFQKFFDEDVSNRSSSGSAISFSEGCAYFAASDMNDLTASQQSVVWEPVVPSRKRACIPRPKPSSVEKLRRDLYSIMCEQQSSNISEITDSDLLYENENLSASAEIGHGGVLIRLPNSKVVEEESEASSFPINDKLYNENKVYTSDISECEKLYVLQGRDSPLSRIDLKDVISFEAFSSLFSDEEQQLLIKFLPSADTAKTQTSLKSMFFSPQFLEDLHCFQQLLLEGIFDLSLSGVDAKECNNLKNLVLNNTEKARWVEQYEQLKDVKHQKTSKHGIDETTVC</sequence>
<evidence type="ECO:0000313" key="11">
    <source>
        <dbReference type="Proteomes" id="UP001515500"/>
    </source>
</evidence>
<feature type="domain" description="DEUBAD" evidence="10">
    <location>
        <begin position="259"/>
        <end position="371"/>
    </location>
</feature>
<keyword evidence="6" id="KW-0804">Transcription</keyword>
<dbReference type="InterPro" id="IPR000679">
    <property type="entry name" value="Znf_GATA"/>
</dbReference>
<dbReference type="SMART" id="SM00401">
    <property type="entry name" value="ZnF_GATA"/>
    <property type="match status" value="1"/>
</dbReference>
<keyword evidence="5" id="KW-0805">Transcription regulation</keyword>
<evidence type="ECO:0000256" key="5">
    <source>
        <dbReference type="ARBA" id="ARBA00023015"/>
    </source>
</evidence>
<protein>
    <submittedName>
        <fullName evidence="12">GATA transcription factor 26-like</fullName>
    </submittedName>
</protein>
<dbReference type="GO" id="GO:0043565">
    <property type="term" value="F:sequence-specific DNA binding"/>
    <property type="evidence" value="ECO:0007669"/>
    <property type="project" value="InterPro"/>
</dbReference>
<evidence type="ECO:0000256" key="7">
    <source>
        <dbReference type="ARBA" id="ARBA00023242"/>
    </source>
</evidence>
<dbReference type="SUPFAM" id="SSF57716">
    <property type="entry name" value="Glucocorticoid receptor-like (DNA-binding domain)"/>
    <property type="match status" value="1"/>
</dbReference>
<dbReference type="RefSeq" id="XP_039135206.1">
    <property type="nucleotide sequence ID" value="XM_039279272.1"/>
</dbReference>
<dbReference type="GO" id="GO:0008270">
    <property type="term" value="F:zinc ion binding"/>
    <property type="evidence" value="ECO:0007669"/>
    <property type="project" value="UniProtKB-KW"/>
</dbReference>
<feature type="domain" description="GATA-type" evidence="9">
    <location>
        <begin position="7"/>
        <end position="40"/>
    </location>
</feature>
<dbReference type="Pfam" id="PF13919">
    <property type="entry name" value="ASXH"/>
    <property type="match status" value="1"/>
</dbReference>
<dbReference type="GO" id="GO:0006355">
    <property type="term" value="P:regulation of DNA-templated transcription"/>
    <property type="evidence" value="ECO:0007669"/>
    <property type="project" value="InterPro"/>
</dbReference>
<evidence type="ECO:0000313" key="12">
    <source>
        <dbReference type="RefSeq" id="XP_039135206.1"/>
    </source>
</evidence>
<dbReference type="Gene3D" id="1.10.2020.20">
    <property type="match status" value="1"/>
</dbReference>
<evidence type="ECO:0000256" key="8">
    <source>
        <dbReference type="PROSITE-ProRule" id="PRU00094"/>
    </source>
</evidence>
<evidence type="ECO:0000256" key="3">
    <source>
        <dbReference type="ARBA" id="ARBA00022771"/>
    </source>
</evidence>
<keyword evidence="4" id="KW-0862">Zinc</keyword>
<name>A0AB40C612_DIOCR</name>
<evidence type="ECO:0000256" key="2">
    <source>
        <dbReference type="ARBA" id="ARBA00022723"/>
    </source>
</evidence>
<dbReference type="PANTHER" id="PTHR46855:SF1">
    <property type="entry name" value="GATA TRANSCRIPTION FACTOR 26"/>
    <property type="match status" value="1"/>
</dbReference>
<dbReference type="Pfam" id="PF00320">
    <property type="entry name" value="GATA"/>
    <property type="match status" value="1"/>
</dbReference>
<dbReference type="CDD" id="cd00202">
    <property type="entry name" value="ZnF_GATA"/>
    <property type="match status" value="1"/>
</dbReference>
<keyword evidence="2" id="KW-0479">Metal-binding</keyword>